<keyword evidence="13" id="KW-1185">Reference proteome</keyword>
<dbReference type="InterPro" id="IPR032821">
    <property type="entry name" value="PKS_assoc"/>
</dbReference>
<dbReference type="SMART" id="SM00827">
    <property type="entry name" value="PKS_AT"/>
    <property type="match status" value="1"/>
</dbReference>
<keyword evidence="5" id="KW-0045">Antibiotic biosynthesis</keyword>
<dbReference type="InterPro" id="IPR014030">
    <property type="entry name" value="Ketoacyl_synth_N"/>
</dbReference>
<evidence type="ECO:0000259" key="9">
    <source>
        <dbReference type="PROSITE" id="PS50075"/>
    </source>
</evidence>
<dbReference type="PROSITE" id="PS00606">
    <property type="entry name" value="KS3_1"/>
    <property type="match status" value="1"/>
</dbReference>
<dbReference type="InterPro" id="IPR013154">
    <property type="entry name" value="ADH-like_N"/>
</dbReference>
<protein>
    <submittedName>
        <fullName evidence="12">Polyketide synthase type I</fullName>
    </submittedName>
</protein>
<dbReference type="Pfam" id="PF14765">
    <property type="entry name" value="PS-DH"/>
    <property type="match status" value="1"/>
</dbReference>
<proteinExistence type="predicted"/>
<dbReference type="PROSITE" id="PS52004">
    <property type="entry name" value="KS3_2"/>
    <property type="match status" value="1"/>
</dbReference>
<keyword evidence="6" id="KW-0511">Multifunctional enzyme</keyword>
<dbReference type="Gene3D" id="3.30.70.3290">
    <property type="match status" value="1"/>
</dbReference>
<dbReference type="Gene3D" id="3.40.50.720">
    <property type="entry name" value="NAD(P)-binding Rossmann-like Domain"/>
    <property type="match status" value="3"/>
</dbReference>
<dbReference type="InterPro" id="IPR014031">
    <property type="entry name" value="Ketoacyl_synth_C"/>
</dbReference>
<dbReference type="InterPro" id="IPR020806">
    <property type="entry name" value="PKS_PP-bd"/>
</dbReference>
<dbReference type="GO" id="GO:0004312">
    <property type="term" value="F:fatty acid synthase activity"/>
    <property type="evidence" value="ECO:0007669"/>
    <property type="project" value="TreeGrafter"/>
</dbReference>
<dbReference type="SUPFAM" id="SSF50129">
    <property type="entry name" value="GroES-like"/>
    <property type="match status" value="1"/>
</dbReference>
<organism evidence="12 13">
    <name type="scientific">Streptantibioticus cattleyicolor (strain ATCC 35852 / DSM 46488 / JCM 4925 / NBRC 14057 / NRRL 8057)</name>
    <name type="common">Streptomyces cattleya</name>
    <dbReference type="NCBI Taxonomy" id="1003195"/>
    <lineage>
        <taxon>Bacteria</taxon>
        <taxon>Bacillati</taxon>
        <taxon>Actinomycetota</taxon>
        <taxon>Actinomycetes</taxon>
        <taxon>Kitasatosporales</taxon>
        <taxon>Streptomycetaceae</taxon>
        <taxon>Streptantibioticus</taxon>
    </lineage>
</organism>
<dbReference type="InterPro" id="IPR013968">
    <property type="entry name" value="PKS_KR"/>
</dbReference>
<dbReference type="PROSITE" id="PS50075">
    <property type="entry name" value="CARRIER"/>
    <property type="match status" value="1"/>
</dbReference>
<dbReference type="InterPro" id="IPR020843">
    <property type="entry name" value="ER"/>
</dbReference>
<dbReference type="Pfam" id="PF00109">
    <property type="entry name" value="ketoacyl-synt"/>
    <property type="match status" value="1"/>
</dbReference>
<dbReference type="Gene3D" id="1.10.1200.10">
    <property type="entry name" value="ACP-like"/>
    <property type="match status" value="1"/>
</dbReference>
<dbReference type="InterPro" id="IPR055123">
    <property type="entry name" value="SpnB-like_Rossmann"/>
</dbReference>
<dbReference type="Gene3D" id="3.90.180.10">
    <property type="entry name" value="Medium-chain alcohol dehydrogenases, catalytic domain"/>
    <property type="match status" value="1"/>
</dbReference>
<dbReference type="InterPro" id="IPR050091">
    <property type="entry name" value="PKS_NRPS_Biosynth_Enz"/>
</dbReference>
<dbReference type="GO" id="GO:0006633">
    <property type="term" value="P:fatty acid biosynthetic process"/>
    <property type="evidence" value="ECO:0007669"/>
    <property type="project" value="InterPro"/>
</dbReference>
<feature type="active site" description="Proton acceptor; for dehydratase activity" evidence="8">
    <location>
        <position position="905"/>
    </location>
</feature>
<evidence type="ECO:0000259" key="11">
    <source>
        <dbReference type="PROSITE" id="PS52019"/>
    </source>
</evidence>
<evidence type="ECO:0000256" key="7">
    <source>
        <dbReference type="ARBA" id="ARBA00023315"/>
    </source>
</evidence>
<dbReference type="GO" id="GO:0004315">
    <property type="term" value="F:3-oxoacyl-[acyl-carrier-protein] synthase activity"/>
    <property type="evidence" value="ECO:0007669"/>
    <property type="project" value="InterPro"/>
</dbReference>
<geneLocation type="plasmid" evidence="12 13">
    <name>pSCATT</name>
</geneLocation>
<dbReference type="Pfam" id="PF21089">
    <property type="entry name" value="PKS_DH_N"/>
    <property type="match status" value="1"/>
</dbReference>
<keyword evidence="3" id="KW-0597">Phosphoprotein</keyword>
<dbReference type="Gene3D" id="3.10.129.110">
    <property type="entry name" value="Polyketide synthase dehydratase"/>
    <property type="match status" value="1"/>
</dbReference>
<evidence type="ECO:0000256" key="4">
    <source>
        <dbReference type="ARBA" id="ARBA00022679"/>
    </source>
</evidence>
<dbReference type="InterPro" id="IPR009081">
    <property type="entry name" value="PP-bd_ACP"/>
</dbReference>
<dbReference type="FunFam" id="1.10.1200.10:FF:000007">
    <property type="entry name" value="Probable polyketide synthase pks17"/>
    <property type="match status" value="1"/>
</dbReference>
<dbReference type="InterPro" id="IPR016039">
    <property type="entry name" value="Thiolase-like"/>
</dbReference>
<dbReference type="Pfam" id="PF13602">
    <property type="entry name" value="ADH_zinc_N_2"/>
    <property type="match status" value="1"/>
</dbReference>
<dbReference type="Gene3D" id="3.40.47.10">
    <property type="match status" value="1"/>
</dbReference>
<dbReference type="InterPro" id="IPR020841">
    <property type="entry name" value="PKS_Beta-ketoAc_synthase_dom"/>
</dbReference>
<name>G8XG92_STREN</name>
<dbReference type="EMBL" id="CP003229">
    <property type="protein sequence ID" value="AEW99622.1"/>
    <property type="molecule type" value="Genomic_DNA"/>
</dbReference>
<dbReference type="Pfam" id="PF08240">
    <property type="entry name" value="ADH_N"/>
    <property type="match status" value="1"/>
</dbReference>
<dbReference type="SMART" id="SM00826">
    <property type="entry name" value="PKS_DH"/>
    <property type="match status" value="1"/>
</dbReference>
<dbReference type="InterPro" id="IPR014043">
    <property type="entry name" value="Acyl_transferase_dom"/>
</dbReference>
<dbReference type="Pfam" id="PF00698">
    <property type="entry name" value="Acyl_transf_1"/>
    <property type="match status" value="1"/>
</dbReference>
<gene>
    <name evidence="12" type="ordered locus">SCATT_p14290</name>
</gene>
<dbReference type="GO" id="GO:0016491">
    <property type="term" value="F:oxidoreductase activity"/>
    <property type="evidence" value="ECO:0007669"/>
    <property type="project" value="InterPro"/>
</dbReference>
<dbReference type="InterPro" id="IPR036291">
    <property type="entry name" value="NAD(P)-bd_dom_sf"/>
</dbReference>
<dbReference type="InterPro" id="IPR049552">
    <property type="entry name" value="PKS_DH_N"/>
</dbReference>
<dbReference type="SMART" id="SM01294">
    <property type="entry name" value="PKS_PP_betabranch"/>
    <property type="match status" value="1"/>
</dbReference>
<dbReference type="InterPro" id="IPR057326">
    <property type="entry name" value="KR_dom"/>
</dbReference>
<dbReference type="InterPro" id="IPR042104">
    <property type="entry name" value="PKS_dehydratase_sf"/>
</dbReference>
<dbReference type="Gene3D" id="3.40.366.10">
    <property type="entry name" value="Malonyl-Coenzyme A Acyl Carrier Protein, domain 2"/>
    <property type="match status" value="1"/>
</dbReference>
<dbReference type="SUPFAM" id="SSF52151">
    <property type="entry name" value="FabD/lysophospholipase-like"/>
    <property type="match status" value="1"/>
</dbReference>
<evidence type="ECO:0000256" key="6">
    <source>
        <dbReference type="ARBA" id="ARBA00023268"/>
    </source>
</evidence>
<dbReference type="InterPro" id="IPR001227">
    <property type="entry name" value="Ac_transferase_dom_sf"/>
</dbReference>
<dbReference type="PATRIC" id="fig|1003195.29.peg.7229"/>
<dbReference type="HOGENOM" id="CLU_000022_35_5_11"/>
<dbReference type="Pfam" id="PF02801">
    <property type="entry name" value="Ketoacyl-synt_C"/>
    <property type="match status" value="1"/>
</dbReference>
<feature type="domain" description="PKS/mFAS DH" evidence="11">
    <location>
        <begin position="873"/>
        <end position="1145"/>
    </location>
</feature>
<accession>G8XG92</accession>
<sequence>MKENQRLRLENERLTTGSPEPIAIVGMACRYPGGIGSPADLWRLVADGGETLSPFPDNRDWPEDLYDPDPDAPGHTYARAGHFLHEADLFDADLFGISPREATTMDPQQRVLLETAWETFEHAGIDPHSLAGSDTGVYAGMMYHHYDSAGNLNPTTLDGSIGIGGAASVASGRISYLLGLAGPAVTVDTACSSSLVAVHLAAQALRNGECSLALAGGVTVMTYPSILVEFARQRVLSADGVCKSFSDDADGAGWGEGVGLLLLERLSDAVRRGRRVLAVVRGSAVNQDGASNGLTAPNGPSQQRVIRQALARGGLSSADVDVVEGHGTGTRLGDPIEAQALLATYGRDRAADRPLLLGSVKSNIGHAQAAAGVAGVIKMVMAMGAGVVPPSLHVGAPSSQVDWSSGAVELVTEARPWPEVGHARRAAVSSFGISGTNAHVIVEGAPPVAAPSGTASVVLPVVPWVVSGDSPAALKQQIERLDQVPENVSRLDVGFSLAAGRAALRCRAVSFGGGFQVDGEAPVVRRLGVVFTGQGSQRVGAGRELYDTFPVFAAAVDEVADELDRHLGFDHPLKEVMFGGRTGLDDTGYAQAALFTLEVALWELVTSWGVSADVVGGHSVGELTAAYVAGVWSLADACRVVAARARLMQGLPSGGAMAAVGLAADEVRGIEVAAVNGPSSTVVSGTEAEIEAFLAGLDSTVKTKRLRVSHAFHSRLMEPMLAPFAEALREVEFRQPMLPGVSNVTGEAVDGEWTDPDYWVRHVRSAVLFHHDTSAMRADGVLELGPDAVLSALFGETPAATALRRDRPEVATLLSAVGTVWRWGRDVSWASMFDSTGARMVELPTYAFQRRRYWPAAVYGSSVAAAGVEGAGHPLLAAAVEVPTSGALVLTGRMTVADQPWLAEHRVFGRVILPGTALVELCVAAGDRVGCPVLDELVIHDAVPLPATVRIVVDPAGAEGTRTVTVLTRDGERWTTHATGTIAPECAEPVAEKAPPPSWPPAGAEGLDVSDAYGRLAAAGLDYGPAFQGLTAVWAGGGTGEVYAEARLDDVACDGYGIHPALFDAVLHAAALRSVSEADGEVVVPFSWKRVRLHAVGATAVRATLTPTSGAGGHSWRLLVTDPGGEPVLTADELAGRPFTAPVPAAAGGGDDLYRVDWVPVEVPAAGAGAGVEVVRVAAAEGYGPEVVHRVCHALLAELQRHLGTPGPDDSALVVLGRNAVGAYPQDVVDPAAAAAWALGASAQTETPRRIVLVDVGPGVAVDDGLLEALAATGEPQLAVRAYGVFAPRLARMDDHTDLPIAPAALAGPVRVGMRGAGSLDDLAWLPAPESDGDLGPDEIRVAVRAAGLNFRDVMTGLGLVPGDVGRLGGEAAGTVLDVGSAVTDLAPGDRVMGMTQGAFGPVLVADRRTWVRMPAGLSYPQAAAAPIVCLTAYHGLVELARVKPGQKVLVHAAAGGVGMAATQLARHLGAEVYGTAHPTKWPVLREAGFEDDHLAGSRDLDFAEMFPDDFDVVLNSLTGEFVDASLRLLRPGGTFLEIGKTDIRAPEQVAAVRDDIDYRAFDLLDQPPERIGDLLASVRALIAEGYLPPLPVTTFDVRQAPEAFRHVSQGRHTGKIVLTVDPPADPDGTVLITGGTGDLGGLLARHLAESGYRRLLLVSRRGPRAPGAAELREALAAAGATAEIEACDVSDRDAVAALLAGRRITGIVHTSGLLDDGLIGALTPQRIDRVLCAKVDAVAHLDEFSRDLDLGLFAVFSSASGVLGGPGQGNYAAANAAMDAIVRRRRAAGLPGMSLAWGLWDRPGGMAGGLTAADLARMARRGAAAIDGPTGMALWDTALTHNRPLMLPVRFDLTRAENLPRLFSGLAPGTTTRRRAERTPVGREDLRARLRTVPSADRPRYVTRVVTDHAARVLGHTDGTDLDARRPFTDLGFDSLTSVELRNLLSRTTGLPLPATLTFDHPTPAAVADHLYGLLTADEDGRRNVADTLAGLETMLAEADLAETDHGEIESALRRLLYRWTERRPGGASADDVNDASAGELLALLDKELGSA</sequence>
<dbReference type="InterPro" id="IPR049900">
    <property type="entry name" value="PKS_mFAS_DH"/>
</dbReference>
<evidence type="ECO:0000256" key="5">
    <source>
        <dbReference type="ARBA" id="ARBA00023194"/>
    </source>
</evidence>
<evidence type="ECO:0000313" key="12">
    <source>
        <dbReference type="EMBL" id="AEW99622.1"/>
    </source>
</evidence>
<dbReference type="GO" id="GO:0031177">
    <property type="term" value="F:phosphopantetheine binding"/>
    <property type="evidence" value="ECO:0007669"/>
    <property type="project" value="InterPro"/>
</dbReference>
<evidence type="ECO:0000256" key="1">
    <source>
        <dbReference type="ARBA" id="ARBA00004792"/>
    </source>
</evidence>
<evidence type="ECO:0000313" key="13">
    <source>
        <dbReference type="Proteomes" id="UP000007842"/>
    </source>
</evidence>
<dbReference type="InterPro" id="IPR002364">
    <property type="entry name" value="Quin_OxRdtase/zeta-crystal_CS"/>
</dbReference>
<dbReference type="SMART" id="SM00825">
    <property type="entry name" value="PKS_KS"/>
    <property type="match status" value="1"/>
</dbReference>
<dbReference type="Pfam" id="PF00550">
    <property type="entry name" value="PP-binding"/>
    <property type="match status" value="1"/>
</dbReference>
<dbReference type="InterPro" id="IPR006162">
    <property type="entry name" value="Ppantetheine_attach_site"/>
</dbReference>
<dbReference type="InterPro" id="IPR016036">
    <property type="entry name" value="Malonyl_transacylase_ACP-bd"/>
</dbReference>
<dbReference type="SUPFAM" id="SSF51735">
    <property type="entry name" value="NAD(P)-binding Rossmann-fold domains"/>
    <property type="match status" value="3"/>
</dbReference>
<dbReference type="InterPro" id="IPR020807">
    <property type="entry name" value="PKS_DH"/>
</dbReference>
<dbReference type="FunFam" id="3.40.47.10:FF:000019">
    <property type="entry name" value="Polyketide synthase type I"/>
    <property type="match status" value="1"/>
</dbReference>
<evidence type="ECO:0000256" key="2">
    <source>
        <dbReference type="ARBA" id="ARBA00022450"/>
    </source>
</evidence>
<keyword evidence="7" id="KW-0012">Acyltransferase</keyword>
<dbReference type="GO" id="GO:0008270">
    <property type="term" value="F:zinc ion binding"/>
    <property type="evidence" value="ECO:0007669"/>
    <property type="project" value="InterPro"/>
</dbReference>
<dbReference type="PANTHER" id="PTHR43775">
    <property type="entry name" value="FATTY ACID SYNTHASE"/>
    <property type="match status" value="1"/>
</dbReference>
<dbReference type="InterPro" id="IPR018201">
    <property type="entry name" value="Ketoacyl_synth_AS"/>
</dbReference>
<evidence type="ECO:0000259" key="10">
    <source>
        <dbReference type="PROSITE" id="PS52004"/>
    </source>
</evidence>
<feature type="domain" description="Carrier" evidence="9">
    <location>
        <begin position="1901"/>
        <end position="1976"/>
    </location>
</feature>
<dbReference type="KEGG" id="scy:SCATT_p14290"/>
<keyword evidence="12" id="KW-0614">Plasmid</keyword>
<dbReference type="SUPFAM" id="SSF53901">
    <property type="entry name" value="Thiolase-like"/>
    <property type="match status" value="1"/>
</dbReference>
<feature type="region of interest" description="C-terminal hotdog fold" evidence="8">
    <location>
        <begin position="1004"/>
        <end position="1145"/>
    </location>
</feature>
<dbReference type="InterPro" id="IPR036736">
    <property type="entry name" value="ACP-like_sf"/>
</dbReference>
<dbReference type="PANTHER" id="PTHR43775:SF51">
    <property type="entry name" value="INACTIVE PHENOLPHTHIOCEROL SYNTHESIS POLYKETIDE SYNTHASE TYPE I PKS1-RELATED"/>
    <property type="match status" value="1"/>
</dbReference>
<dbReference type="GO" id="GO:0033068">
    <property type="term" value="P:macrolide biosynthetic process"/>
    <property type="evidence" value="ECO:0007669"/>
    <property type="project" value="UniProtKB-ARBA"/>
</dbReference>
<dbReference type="Pfam" id="PF22953">
    <property type="entry name" value="SpnB_Rossmann"/>
    <property type="match status" value="1"/>
</dbReference>
<dbReference type="SUPFAM" id="SSF55048">
    <property type="entry name" value="Probable ACP-binding domain of malonyl-CoA ACP transacylase"/>
    <property type="match status" value="1"/>
</dbReference>
<dbReference type="SMART" id="SM00822">
    <property type="entry name" value="PKS_KR"/>
    <property type="match status" value="1"/>
</dbReference>
<feature type="region of interest" description="N-terminal hotdog fold" evidence="8">
    <location>
        <begin position="873"/>
        <end position="989"/>
    </location>
</feature>
<dbReference type="InterPro" id="IPR011032">
    <property type="entry name" value="GroES-like_sf"/>
</dbReference>
<dbReference type="SMART" id="SM00829">
    <property type="entry name" value="PKS_ER"/>
    <property type="match status" value="1"/>
</dbReference>
<dbReference type="PROSITE" id="PS52019">
    <property type="entry name" value="PKS_MFAS_DH"/>
    <property type="match status" value="1"/>
</dbReference>
<dbReference type="PROSITE" id="PS01162">
    <property type="entry name" value="QOR_ZETA_CRYSTAL"/>
    <property type="match status" value="1"/>
</dbReference>
<dbReference type="Proteomes" id="UP000007842">
    <property type="component" value="Plasmid pSCATT"/>
</dbReference>
<feature type="domain" description="Ketosynthase family 3 (KS3)" evidence="10">
    <location>
        <begin position="19"/>
        <end position="444"/>
    </location>
</feature>
<dbReference type="CDD" id="cd00833">
    <property type="entry name" value="PKS"/>
    <property type="match status" value="1"/>
</dbReference>
<keyword evidence="4" id="KW-0808">Transferase</keyword>
<feature type="active site" description="Proton donor; for dehydratase activity" evidence="8">
    <location>
        <position position="1064"/>
    </location>
</feature>
<dbReference type="Pfam" id="PF16197">
    <property type="entry name" value="KAsynt_C_assoc"/>
    <property type="match status" value="1"/>
</dbReference>
<keyword evidence="2" id="KW-0596">Phosphopantetheine</keyword>
<evidence type="ECO:0000256" key="8">
    <source>
        <dbReference type="PROSITE-ProRule" id="PRU01363"/>
    </source>
</evidence>
<dbReference type="CDD" id="cd05195">
    <property type="entry name" value="enoyl_red"/>
    <property type="match status" value="1"/>
</dbReference>
<dbReference type="SMART" id="SM00823">
    <property type="entry name" value="PKS_PP"/>
    <property type="match status" value="1"/>
</dbReference>
<comment type="pathway">
    <text evidence="1">Antibiotic biosynthesis.</text>
</comment>
<dbReference type="InterPro" id="IPR016035">
    <property type="entry name" value="Acyl_Trfase/lysoPLipase"/>
</dbReference>
<dbReference type="SUPFAM" id="SSF47336">
    <property type="entry name" value="ACP-like"/>
    <property type="match status" value="1"/>
</dbReference>
<dbReference type="InterPro" id="IPR049551">
    <property type="entry name" value="PKS_DH_C"/>
</dbReference>
<evidence type="ECO:0000256" key="3">
    <source>
        <dbReference type="ARBA" id="ARBA00022553"/>
    </source>
</evidence>
<dbReference type="Pfam" id="PF08659">
    <property type="entry name" value="KR"/>
    <property type="match status" value="1"/>
</dbReference>
<dbReference type="PROSITE" id="PS00012">
    <property type="entry name" value="PHOSPHOPANTETHEINE"/>
    <property type="match status" value="1"/>
</dbReference>
<reference evidence="13" key="1">
    <citation type="submission" date="2011-12" db="EMBL/GenBank/DDBJ databases">
        <title>Complete genome sequence of Streptomyces cattleya strain DSM 46488.</title>
        <authorList>
            <person name="Ou H.-Y."/>
            <person name="Li P."/>
            <person name="Zhao C."/>
            <person name="O'Hagan D."/>
            <person name="Deng Z."/>
        </authorList>
    </citation>
    <scope>NUCLEOTIDE SEQUENCE [LARGE SCALE GENOMIC DNA]</scope>
    <source>
        <strain evidence="13">ATCC 35852 / DSM 46488 / JCM 4925 / NBRC 14057 / NRRL 8057</strain>
        <plasmid evidence="13">Plasmid pSCATT</plasmid>
    </source>
</reference>